<keyword evidence="4" id="KW-1185">Reference proteome</keyword>
<feature type="transmembrane region" description="Helical" evidence="1">
    <location>
        <begin position="21"/>
        <end position="40"/>
    </location>
</feature>
<dbReference type="PANTHER" id="PTHR36435">
    <property type="entry name" value="SLR1288 PROTEIN"/>
    <property type="match status" value="1"/>
</dbReference>
<dbReference type="Pfam" id="PF02517">
    <property type="entry name" value="Rce1-like"/>
    <property type="match status" value="1"/>
</dbReference>
<dbReference type="GO" id="GO:0004175">
    <property type="term" value="F:endopeptidase activity"/>
    <property type="evidence" value="ECO:0007669"/>
    <property type="project" value="UniProtKB-ARBA"/>
</dbReference>
<proteinExistence type="predicted"/>
<dbReference type="GO" id="GO:0008237">
    <property type="term" value="F:metallopeptidase activity"/>
    <property type="evidence" value="ECO:0007669"/>
    <property type="project" value="UniProtKB-KW"/>
</dbReference>
<organism evidence="3 4">
    <name type="scientific">Clostridium tarantellae</name>
    <dbReference type="NCBI Taxonomy" id="39493"/>
    <lineage>
        <taxon>Bacteria</taxon>
        <taxon>Bacillati</taxon>
        <taxon>Bacillota</taxon>
        <taxon>Clostridia</taxon>
        <taxon>Eubacteriales</taxon>
        <taxon>Clostridiaceae</taxon>
        <taxon>Clostridium</taxon>
    </lineage>
</organism>
<dbReference type="GO" id="GO:0006508">
    <property type="term" value="P:proteolysis"/>
    <property type="evidence" value="ECO:0007669"/>
    <property type="project" value="UniProtKB-KW"/>
</dbReference>
<gene>
    <name evidence="3" type="ORF">GBZ86_16150</name>
</gene>
<dbReference type="EMBL" id="WHJC01000533">
    <property type="protein sequence ID" value="MPQ45249.1"/>
    <property type="molecule type" value="Genomic_DNA"/>
</dbReference>
<keyword evidence="1" id="KW-0812">Transmembrane</keyword>
<comment type="caution">
    <text evidence="3">The sequence shown here is derived from an EMBL/GenBank/DDBJ whole genome shotgun (WGS) entry which is preliminary data.</text>
</comment>
<feature type="transmembrane region" description="Helical" evidence="1">
    <location>
        <begin position="60"/>
        <end position="82"/>
    </location>
</feature>
<reference evidence="3 4" key="1">
    <citation type="submission" date="2019-10" db="EMBL/GenBank/DDBJ databases">
        <title>The Genome Sequence of Clostridium tarantellae Isolated from Fish Brain.</title>
        <authorList>
            <person name="Bano L."/>
            <person name="Kiel M."/>
            <person name="Sales G."/>
            <person name="Doxey A.C."/>
            <person name="Mansfield M.J."/>
            <person name="Schiavone M."/>
            <person name="Rossetto O."/>
            <person name="Pirazzini M."/>
            <person name="Dobrindt U."/>
            <person name="Montecucco C."/>
        </authorList>
    </citation>
    <scope>NUCLEOTIDE SEQUENCE [LARGE SCALE GENOMIC DNA]</scope>
    <source>
        <strain evidence="3 4">DSM 3997</strain>
    </source>
</reference>
<accession>A0A6I1MYQ1</accession>
<dbReference type="InterPro" id="IPR003675">
    <property type="entry name" value="Rce1/LyrA-like_dom"/>
</dbReference>
<evidence type="ECO:0000313" key="4">
    <source>
        <dbReference type="Proteomes" id="UP000430345"/>
    </source>
</evidence>
<dbReference type="Proteomes" id="UP000430345">
    <property type="component" value="Unassembled WGS sequence"/>
</dbReference>
<feature type="non-terminal residue" evidence="3">
    <location>
        <position position="144"/>
    </location>
</feature>
<feature type="transmembrane region" description="Helical" evidence="1">
    <location>
        <begin position="117"/>
        <end position="134"/>
    </location>
</feature>
<sequence length="144" mass="16944">MYYYIFKKNKDNLFDYLGFKTINIKFLGIILLLGLLNFFFELTFLKFLDYSTSSAPSEFDLSNIFCLFHLIILAPFVEEILFRGIIFKRLRQSINIYIAIIIQAILFALLHPGLLHSILTMIFGILLAFIYDKFKNIIMPIMLH</sequence>
<evidence type="ECO:0000313" key="3">
    <source>
        <dbReference type="EMBL" id="MPQ45249.1"/>
    </source>
</evidence>
<keyword evidence="3" id="KW-0645">Protease</keyword>
<dbReference type="PANTHER" id="PTHR36435:SF1">
    <property type="entry name" value="CAAX AMINO TERMINAL PROTEASE FAMILY PROTEIN"/>
    <property type="match status" value="1"/>
</dbReference>
<evidence type="ECO:0000259" key="2">
    <source>
        <dbReference type="Pfam" id="PF02517"/>
    </source>
</evidence>
<feature type="domain" description="CAAX prenyl protease 2/Lysostaphin resistance protein A-like" evidence="2">
    <location>
        <begin position="63"/>
        <end position="144"/>
    </location>
</feature>
<keyword evidence="3" id="KW-0378">Hydrolase</keyword>
<keyword evidence="3" id="KW-0482">Metalloprotease</keyword>
<evidence type="ECO:0000256" key="1">
    <source>
        <dbReference type="SAM" id="Phobius"/>
    </source>
</evidence>
<dbReference type="GO" id="GO:0080120">
    <property type="term" value="P:CAAX-box protein maturation"/>
    <property type="evidence" value="ECO:0007669"/>
    <property type="project" value="UniProtKB-ARBA"/>
</dbReference>
<keyword evidence="1" id="KW-1133">Transmembrane helix</keyword>
<name>A0A6I1MYQ1_9CLOT</name>
<keyword evidence="1" id="KW-0472">Membrane</keyword>
<dbReference type="InterPro" id="IPR052710">
    <property type="entry name" value="CAAX_protease"/>
</dbReference>
<dbReference type="AlphaFoldDB" id="A0A6I1MYQ1"/>
<feature type="transmembrane region" description="Helical" evidence="1">
    <location>
        <begin position="94"/>
        <end position="111"/>
    </location>
</feature>
<protein>
    <submittedName>
        <fullName evidence="3">CPBP family intramembrane metalloprotease</fullName>
    </submittedName>
</protein>